<evidence type="ECO:0000256" key="3">
    <source>
        <dbReference type="ARBA" id="ARBA00023235"/>
    </source>
</evidence>
<comment type="function">
    <text evidence="5">Catalyzes the intramolecular cyclization of bicyclic chalcones into tricyclic (S)-flavanones. Responsible for the isomerization of 4,2',4',6'-tetrahydroxychalcone (also termed chalcone) into naringenin.</text>
</comment>
<evidence type="ECO:0000313" key="10">
    <source>
        <dbReference type="Proteomes" id="UP001454036"/>
    </source>
</evidence>
<dbReference type="Proteomes" id="UP001454036">
    <property type="component" value="Unassembled WGS sequence"/>
</dbReference>
<dbReference type="InterPro" id="IPR044164">
    <property type="entry name" value="CFI"/>
</dbReference>
<dbReference type="EMBL" id="BAABME010004038">
    <property type="protein sequence ID" value="GAA0160952.1"/>
    <property type="molecule type" value="Genomic_DNA"/>
</dbReference>
<evidence type="ECO:0000256" key="5">
    <source>
        <dbReference type="ARBA" id="ARBA00025429"/>
    </source>
</evidence>
<dbReference type="Gene3D" id="1.10.890.20">
    <property type="match status" value="1"/>
</dbReference>
<evidence type="ECO:0000256" key="4">
    <source>
        <dbReference type="ARBA" id="ARBA00023241"/>
    </source>
</evidence>
<comment type="caution">
    <text evidence="9">The sequence shown here is derived from an EMBL/GenBank/DDBJ whole genome shotgun (WGS) entry which is preliminary data.</text>
</comment>
<evidence type="ECO:0000259" key="8">
    <source>
        <dbReference type="Pfam" id="PF02431"/>
    </source>
</evidence>
<dbReference type="AlphaFoldDB" id="A0AAV3QCT0"/>
<gene>
    <name evidence="9" type="ORF">LIER_17385</name>
</gene>
<protein>
    <recommendedName>
        <fullName evidence="7">Chalcone-flavonone isomerase family protein</fullName>
    </recommendedName>
</protein>
<dbReference type="GO" id="GO:0009813">
    <property type="term" value="P:flavonoid biosynthetic process"/>
    <property type="evidence" value="ECO:0007669"/>
    <property type="project" value="UniProtKB-KW"/>
</dbReference>
<keyword evidence="4" id="KW-0284">Flavonoid biosynthesis</keyword>
<dbReference type="InterPro" id="IPR016088">
    <property type="entry name" value="Chalcone_isomerase_3-sand"/>
</dbReference>
<dbReference type="Gene3D" id="3.50.70.10">
    <property type="match status" value="1"/>
</dbReference>
<accession>A0AAV3QCT0</accession>
<organism evidence="9 10">
    <name type="scientific">Lithospermum erythrorhizon</name>
    <name type="common">Purple gromwell</name>
    <name type="synonym">Lithospermum officinale var. erythrorhizon</name>
    <dbReference type="NCBI Taxonomy" id="34254"/>
    <lineage>
        <taxon>Eukaryota</taxon>
        <taxon>Viridiplantae</taxon>
        <taxon>Streptophyta</taxon>
        <taxon>Embryophyta</taxon>
        <taxon>Tracheophyta</taxon>
        <taxon>Spermatophyta</taxon>
        <taxon>Magnoliopsida</taxon>
        <taxon>eudicotyledons</taxon>
        <taxon>Gunneridae</taxon>
        <taxon>Pentapetalae</taxon>
        <taxon>asterids</taxon>
        <taxon>lamiids</taxon>
        <taxon>Boraginales</taxon>
        <taxon>Boraginaceae</taxon>
        <taxon>Boraginoideae</taxon>
        <taxon>Lithospermeae</taxon>
        <taxon>Lithospermum</taxon>
    </lineage>
</organism>
<dbReference type="PANTHER" id="PTHR28039:SF8">
    <property type="entry name" value="CHALCONE--FLAVANONE ISOMERASE 1-RELATED"/>
    <property type="match status" value="1"/>
</dbReference>
<sequence>MAMSQSVTSVQVENHVFPAVVTPPHSSNTLFLGGAGVRGMEIQGKFIAFTVIAVYLENIAIPSLAVKWKGKTPHELTDSVDFFKDIFGGPFEKFTQVTMVLPLSGKQYSEKVAENCVTYLKDIGKYTEAESKAIDEFLEVFKNQNFTPGASILFTHSSMGSLHIGFSKDSSIPKEGTVIIENKHLSEAILESIIGKNGVSPQAKQSLAERLSELFGKYKDMMKSSKGVDAAGSETPVEA</sequence>
<comment type="pathway">
    <text evidence="1">Secondary metabolite biosynthesis; flavonoid biosynthesis.</text>
</comment>
<evidence type="ECO:0000256" key="2">
    <source>
        <dbReference type="ARBA" id="ARBA00007166"/>
    </source>
</evidence>
<dbReference type="InterPro" id="IPR016087">
    <property type="entry name" value="Chalcone_isomerase"/>
</dbReference>
<dbReference type="PANTHER" id="PTHR28039">
    <property type="entry name" value="CHALCONE--FLAVONONE ISOMERASE 1-RELATED"/>
    <property type="match status" value="1"/>
</dbReference>
<dbReference type="SUPFAM" id="SSF54626">
    <property type="entry name" value="Chalcone isomerase"/>
    <property type="match status" value="1"/>
</dbReference>
<evidence type="ECO:0000256" key="7">
    <source>
        <dbReference type="RuleBase" id="RU361158"/>
    </source>
</evidence>
<dbReference type="InterPro" id="IPR016089">
    <property type="entry name" value="Chalcone_isomerase_bundle_sf"/>
</dbReference>
<evidence type="ECO:0000313" key="9">
    <source>
        <dbReference type="EMBL" id="GAA0160952.1"/>
    </source>
</evidence>
<comment type="catalytic activity">
    <reaction evidence="6">
        <text>a chalcone = a flavanone.</text>
        <dbReference type="EC" id="5.5.1.6"/>
    </reaction>
</comment>
<evidence type="ECO:0000256" key="1">
    <source>
        <dbReference type="ARBA" id="ARBA00004966"/>
    </source>
</evidence>
<dbReference type="InterPro" id="IPR036298">
    <property type="entry name" value="Chalcone_isomerase_sf"/>
</dbReference>
<comment type="similarity">
    <text evidence="2 7">Belongs to the chalcone isomerase family.</text>
</comment>
<feature type="domain" description="Chalcone isomerase" evidence="8">
    <location>
        <begin position="12"/>
        <end position="214"/>
    </location>
</feature>
<reference evidence="9 10" key="1">
    <citation type="submission" date="2024-01" db="EMBL/GenBank/DDBJ databases">
        <title>The complete chloroplast genome sequence of Lithospermum erythrorhizon: insights into the phylogenetic relationship among Boraginaceae species and the maternal lineages of purple gromwells.</title>
        <authorList>
            <person name="Okada T."/>
            <person name="Watanabe K."/>
        </authorList>
    </citation>
    <scope>NUCLEOTIDE SEQUENCE [LARGE SCALE GENOMIC DNA]</scope>
</reference>
<keyword evidence="3 9" id="KW-0413">Isomerase</keyword>
<proteinExistence type="inferred from homology"/>
<name>A0AAV3QCT0_LITER</name>
<keyword evidence="10" id="KW-1185">Reference proteome</keyword>
<evidence type="ECO:0000256" key="6">
    <source>
        <dbReference type="ARBA" id="ARBA00034056"/>
    </source>
</evidence>
<dbReference type="Pfam" id="PF02431">
    <property type="entry name" value="Chalcone"/>
    <property type="match status" value="1"/>
</dbReference>
<dbReference type="GO" id="GO:0045430">
    <property type="term" value="F:chalcone isomerase activity"/>
    <property type="evidence" value="ECO:0007669"/>
    <property type="project" value="UniProtKB-EC"/>
</dbReference>